<reference evidence="5" key="1">
    <citation type="submission" date="2022-06" db="EMBL/GenBank/DDBJ databases">
        <title>WGS of actinobacteria.</title>
        <authorList>
            <person name="Thawai C."/>
        </authorList>
    </citation>
    <scope>NUCLEOTIDE SEQUENCE</scope>
    <source>
        <strain evidence="5">AA8</strain>
    </source>
</reference>
<sequence length="468" mass="51634">MAKKAGEIADCQVLVIGGGPAGATVSTLLSKRGYKVTLLEREHFPRYHIGESLSISCFRAMEVLGVKDKVEAHGFMRKNGSYYAWGDEEWDLPFSHLPGEDNHSWQVIRSEFDQILLEHAKSEGVEVHEGVSVKEVHFENGRASSATWFRTADDSETGTVSFDIVVDASGRNGVLGNRQIKDRRFHDVFRNIAVWGYWKDTPPLDLGPEGAIAVFSRENGWLWAIPLHDGTLSIGLVTGKDGYQADHKRLGGREAVYMDAIESCPQLAALVKPAELVSEVKSETDYSYVADSFTGPGYFLIGDAACFLDPLLSTGVHLATFSGMIAAASISAILQGEIPEEECQAFFQTAYRQAYERLLLLVSVFYESYRGKESHFYKAQTLTREDRKGLRLHDAFLNIIAGTEDLVDVTTEGAYERLAAKLRGDEGGSPAPISNHNTHKEKLPESPENAIGGLYMTLEPELGLHRTA</sequence>
<dbReference type="AlphaFoldDB" id="A0A9X2RPI7"/>
<comment type="similarity">
    <text evidence="3">Belongs to the flavin-dependent halogenase family. Bacterial tryptophan halogenase subfamily.</text>
</comment>
<dbReference type="EMBL" id="JANIID010000035">
    <property type="protein sequence ID" value="MCQ8773893.1"/>
    <property type="molecule type" value="Genomic_DNA"/>
</dbReference>
<dbReference type="InterPro" id="IPR050816">
    <property type="entry name" value="Flavin-dep_Halogenase_NPB"/>
</dbReference>
<accession>A0A9X2RPI7</accession>
<keyword evidence="2" id="KW-0503">Monooxygenase</keyword>
<dbReference type="RefSeq" id="WP_168092472.1">
    <property type="nucleotide sequence ID" value="NZ_JAATER010000075.1"/>
</dbReference>
<name>A0A9X2RPI7_9ACTN</name>
<dbReference type="PRINTS" id="PR00420">
    <property type="entry name" value="RNGMNOXGNASE"/>
</dbReference>
<dbReference type="PANTHER" id="PTHR43747:SF5">
    <property type="entry name" value="FAD-BINDING DOMAIN-CONTAINING PROTEIN"/>
    <property type="match status" value="1"/>
</dbReference>
<dbReference type="Pfam" id="PF04820">
    <property type="entry name" value="Trp_halogenase"/>
    <property type="match status" value="2"/>
</dbReference>
<feature type="region of interest" description="Disordered" evidence="4">
    <location>
        <begin position="423"/>
        <end position="448"/>
    </location>
</feature>
<keyword evidence="1" id="KW-0560">Oxidoreductase</keyword>
<protein>
    <submittedName>
        <fullName evidence="5">Tryptophan 7-halogenase</fullName>
    </submittedName>
</protein>
<dbReference type="SUPFAM" id="SSF51905">
    <property type="entry name" value="FAD/NAD(P)-binding domain"/>
    <property type="match status" value="1"/>
</dbReference>
<dbReference type="InterPro" id="IPR036188">
    <property type="entry name" value="FAD/NAD-bd_sf"/>
</dbReference>
<evidence type="ECO:0000256" key="3">
    <source>
        <dbReference type="ARBA" id="ARBA00038396"/>
    </source>
</evidence>
<evidence type="ECO:0000256" key="4">
    <source>
        <dbReference type="SAM" id="MobiDB-lite"/>
    </source>
</evidence>
<dbReference type="Proteomes" id="UP001142374">
    <property type="component" value="Unassembled WGS sequence"/>
</dbReference>
<organism evidence="5 6">
    <name type="scientific">Streptomyces telluris</name>
    <dbReference type="NCBI Taxonomy" id="2720021"/>
    <lineage>
        <taxon>Bacteria</taxon>
        <taxon>Bacillati</taxon>
        <taxon>Actinomycetota</taxon>
        <taxon>Actinomycetes</taxon>
        <taxon>Kitasatosporales</taxon>
        <taxon>Streptomycetaceae</taxon>
        <taxon>Streptomyces</taxon>
    </lineage>
</organism>
<dbReference type="Gene3D" id="3.50.50.60">
    <property type="entry name" value="FAD/NAD(P)-binding domain"/>
    <property type="match status" value="1"/>
</dbReference>
<evidence type="ECO:0000256" key="2">
    <source>
        <dbReference type="ARBA" id="ARBA00023033"/>
    </source>
</evidence>
<gene>
    <name evidence="5" type="ORF">NQU55_29650</name>
</gene>
<dbReference type="InterPro" id="IPR006905">
    <property type="entry name" value="Flavin_halogenase"/>
</dbReference>
<evidence type="ECO:0000256" key="1">
    <source>
        <dbReference type="ARBA" id="ARBA00023002"/>
    </source>
</evidence>
<evidence type="ECO:0000313" key="5">
    <source>
        <dbReference type="EMBL" id="MCQ8773893.1"/>
    </source>
</evidence>
<keyword evidence="6" id="KW-1185">Reference proteome</keyword>
<comment type="caution">
    <text evidence="5">The sequence shown here is derived from an EMBL/GenBank/DDBJ whole genome shotgun (WGS) entry which is preliminary data.</text>
</comment>
<proteinExistence type="inferred from homology"/>
<evidence type="ECO:0000313" key="6">
    <source>
        <dbReference type="Proteomes" id="UP001142374"/>
    </source>
</evidence>
<dbReference type="GO" id="GO:0004497">
    <property type="term" value="F:monooxygenase activity"/>
    <property type="evidence" value="ECO:0007669"/>
    <property type="project" value="UniProtKB-KW"/>
</dbReference>
<dbReference type="PANTHER" id="PTHR43747">
    <property type="entry name" value="FAD-BINDING PROTEIN"/>
    <property type="match status" value="1"/>
</dbReference>